<evidence type="ECO:0000256" key="6">
    <source>
        <dbReference type="SAM" id="Phobius"/>
    </source>
</evidence>
<evidence type="ECO:0000313" key="7">
    <source>
        <dbReference type="EMBL" id="GAA1519955.1"/>
    </source>
</evidence>
<feature type="transmembrane region" description="Helical" evidence="6">
    <location>
        <begin position="201"/>
        <end position="225"/>
    </location>
</feature>
<organism evidence="7 8">
    <name type="scientific">Nocardioides humi</name>
    <dbReference type="NCBI Taxonomy" id="449461"/>
    <lineage>
        <taxon>Bacteria</taxon>
        <taxon>Bacillati</taxon>
        <taxon>Actinomycetota</taxon>
        <taxon>Actinomycetes</taxon>
        <taxon>Propionibacteriales</taxon>
        <taxon>Nocardioidaceae</taxon>
        <taxon>Nocardioides</taxon>
    </lineage>
</organism>
<sequence>MGVADQAVSSLISLVSVVTAARFLDASEFGVFAVVSLAISLLIGGAQALLGQELVLVRGDSDVLARRGREALSVALSFGALAAVVVLAASPWVGRVALPLALASASVPLLFVQETARSVAAVRGQAGAALALDLTWMLAMVGLLAVVLGPLDWRSAEALIVGWCGAGALAGLVAWLALGGGLPRPTLPQRYRARNYLGFRFLLEFAALRASSQLLVILLGAMASVDQTGAYRLAITVFGPLTVVILASFTFGAPILRGASSRQRSGVLCLGAFGMSAVTAMLLALLLTVPTSFAVSLLGASWSGGREFLPPVAAQTAATAVSTMAFLGLRMTRPRSTLRLRVVPAALMPVAFFVGFWLGGAVGAAWGIAATAVVQATTASLVLALHEYKAQTADLLPSDVQ</sequence>
<evidence type="ECO:0000256" key="2">
    <source>
        <dbReference type="ARBA" id="ARBA00022475"/>
    </source>
</evidence>
<feature type="transmembrane region" description="Helical" evidence="6">
    <location>
        <begin position="308"/>
        <end position="328"/>
    </location>
</feature>
<feature type="transmembrane region" description="Helical" evidence="6">
    <location>
        <begin position="128"/>
        <end position="148"/>
    </location>
</feature>
<keyword evidence="2" id="KW-1003">Cell membrane</keyword>
<keyword evidence="5 6" id="KW-0472">Membrane</keyword>
<feature type="transmembrane region" description="Helical" evidence="6">
    <location>
        <begin position="231"/>
        <end position="255"/>
    </location>
</feature>
<evidence type="ECO:0000256" key="1">
    <source>
        <dbReference type="ARBA" id="ARBA00004651"/>
    </source>
</evidence>
<dbReference type="PANTHER" id="PTHR30250:SF26">
    <property type="entry name" value="PSMA PROTEIN"/>
    <property type="match status" value="1"/>
</dbReference>
<comment type="subcellular location">
    <subcellularLocation>
        <location evidence="1">Cell membrane</location>
        <topology evidence="1">Multi-pass membrane protein</topology>
    </subcellularLocation>
</comment>
<protein>
    <recommendedName>
        <fullName evidence="9">Membrane protein involved in the export of O-antigen and teichoic acid</fullName>
    </recommendedName>
</protein>
<evidence type="ECO:0000313" key="8">
    <source>
        <dbReference type="Proteomes" id="UP001500842"/>
    </source>
</evidence>
<accession>A0ABN2AJQ5</accession>
<name>A0ABN2AJQ5_9ACTN</name>
<feature type="transmembrane region" description="Helical" evidence="6">
    <location>
        <begin position="71"/>
        <end position="90"/>
    </location>
</feature>
<evidence type="ECO:0008006" key="9">
    <source>
        <dbReference type="Google" id="ProtNLM"/>
    </source>
</evidence>
<dbReference type="PANTHER" id="PTHR30250">
    <property type="entry name" value="PST FAMILY PREDICTED COLANIC ACID TRANSPORTER"/>
    <property type="match status" value="1"/>
</dbReference>
<feature type="transmembrane region" description="Helical" evidence="6">
    <location>
        <begin position="96"/>
        <end position="116"/>
    </location>
</feature>
<evidence type="ECO:0000256" key="3">
    <source>
        <dbReference type="ARBA" id="ARBA00022692"/>
    </source>
</evidence>
<keyword evidence="3 6" id="KW-0812">Transmembrane</keyword>
<gene>
    <name evidence="7" type="ORF">GCM10009788_24720</name>
</gene>
<feature type="transmembrane region" description="Helical" evidence="6">
    <location>
        <begin position="30"/>
        <end position="50"/>
    </location>
</feature>
<evidence type="ECO:0000256" key="4">
    <source>
        <dbReference type="ARBA" id="ARBA00022989"/>
    </source>
</evidence>
<proteinExistence type="predicted"/>
<feature type="transmembrane region" description="Helical" evidence="6">
    <location>
        <begin position="267"/>
        <end position="288"/>
    </location>
</feature>
<reference evidence="7 8" key="1">
    <citation type="journal article" date="2019" name="Int. J. Syst. Evol. Microbiol.">
        <title>The Global Catalogue of Microorganisms (GCM) 10K type strain sequencing project: providing services to taxonomists for standard genome sequencing and annotation.</title>
        <authorList>
            <consortium name="The Broad Institute Genomics Platform"/>
            <consortium name="The Broad Institute Genome Sequencing Center for Infectious Disease"/>
            <person name="Wu L."/>
            <person name="Ma J."/>
        </authorList>
    </citation>
    <scope>NUCLEOTIDE SEQUENCE [LARGE SCALE GENOMIC DNA]</scope>
    <source>
        <strain evidence="7 8">JCM 14942</strain>
    </source>
</reference>
<evidence type="ECO:0000256" key="5">
    <source>
        <dbReference type="ARBA" id="ARBA00023136"/>
    </source>
</evidence>
<feature type="transmembrane region" description="Helical" evidence="6">
    <location>
        <begin position="160"/>
        <end position="180"/>
    </location>
</feature>
<dbReference type="InterPro" id="IPR050833">
    <property type="entry name" value="Poly_Biosynth_Transport"/>
</dbReference>
<feature type="transmembrane region" description="Helical" evidence="6">
    <location>
        <begin position="364"/>
        <end position="385"/>
    </location>
</feature>
<comment type="caution">
    <text evidence="7">The sequence shown here is derived from an EMBL/GenBank/DDBJ whole genome shotgun (WGS) entry which is preliminary data.</text>
</comment>
<dbReference type="EMBL" id="BAAAOR010000021">
    <property type="protein sequence ID" value="GAA1519955.1"/>
    <property type="molecule type" value="Genomic_DNA"/>
</dbReference>
<keyword evidence="8" id="KW-1185">Reference proteome</keyword>
<dbReference type="Proteomes" id="UP001500842">
    <property type="component" value="Unassembled WGS sequence"/>
</dbReference>
<keyword evidence="4 6" id="KW-1133">Transmembrane helix</keyword>
<feature type="transmembrane region" description="Helical" evidence="6">
    <location>
        <begin position="340"/>
        <end position="358"/>
    </location>
</feature>